<dbReference type="Gene3D" id="2.60.40.10">
    <property type="entry name" value="Immunoglobulins"/>
    <property type="match status" value="1"/>
</dbReference>
<feature type="compositionally biased region" description="Basic and acidic residues" evidence="1">
    <location>
        <begin position="524"/>
        <end position="534"/>
    </location>
</feature>
<gene>
    <name evidence="4" type="ORF">OB955_08240</name>
    <name evidence="3" type="ORF">OB960_04330</name>
</gene>
<dbReference type="InterPro" id="IPR036116">
    <property type="entry name" value="FN3_sf"/>
</dbReference>
<protein>
    <submittedName>
        <fullName evidence="3">Fibronectin type III domain-containing protein</fullName>
    </submittedName>
</protein>
<dbReference type="InterPro" id="IPR036439">
    <property type="entry name" value="Dockerin_dom_sf"/>
</dbReference>
<evidence type="ECO:0000256" key="1">
    <source>
        <dbReference type="SAM" id="MobiDB-lite"/>
    </source>
</evidence>
<dbReference type="AlphaFoldDB" id="A0AAP2YWH8"/>
<evidence type="ECO:0000313" key="6">
    <source>
        <dbReference type="Proteomes" id="UP001321018"/>
    </source>
</evidence>
<dbReference type="EMBL" id="JAOPKA010000002">
    <property type="protein sequence ID" value="MCU4740626.1"/>
    <property type="molecule type" value="Genomic_DNA"/>
</dbReference>
<proteinExistence type="predicted"/>
<dbReference type="InterPro" id="IPR003961">
    <property type="entry name" value="FN3_dom"/>
</dbReference>
<accession>A0AAP2YWH8</accession>
<dbReference type="Pfam" id="PF00041">
    <property type="entry name" value="fn3"/>
    <property type="match status" value="1"/>
</dbReference>
<dbReference type="PROSITE" id="PS50853">
    <property type="entry name" value="FN3"/>
    <property type="match status" value="1"/>
</dbReference>
<dbReference type="EMBL" id="JAOPKB010000003">
    <property type="protein sequence ID" value="MCU4972727.1"/>
    <property type="molecule type" value="Genomic_DNA"/>
</dbReference>
<evidence type="ECO:0000313" key="3">
    <source>
        <dbReference type="EMBL" id="MCU4740626.1"/>
    </source>
</evidence>
<dbReference type="SMART" id="SM00060">
    <property type="entry name" value="FN3"/>
    <property type="match status" value="1"/>
</dbReference>
<keyword evidence="5" id="KW-1185">Reference proteome</keyword>
<name>A0AAP2YWH8_9EURY</name>
<dbReference type="SUPFAM" id="SSF49265">
    <property type="entry name" value="Fibronectin type III"/>
    <property type="match status" value="1"/>
</dbReference>
<evidence type="ECO:0000313" key="4">
    <source>
        <dbReference type="EMBL" id="MCU4972727.1"/>
    </source>
</evidence>
<dbReference type="InterPro" id="IPR013783">
    <property type="entry name" value="Ig-like_fold"/>
</dbReference>
<sequence length="592" mass="64977">MDGETQIRRRNLLTAISGLTATSALVAGVGSTAAKSTLARNPISDSLTDYEFRRIDPPSVPLQHQPSIRFEDEAVVVRGTLAVDSAYCEIATLSALSYDEDEAILTVEVGNSRLDDIDDGRTCSTDVTQEAYELTVTIEGNSPETVEISENSADRLREWSIDRDDDPQPSLSGIEDYEFILRSSTDGDPDTEPQVAFGTDTVRIAGDLLIGSSSCKTAELSGLAYDKDEDVLMTSVADAWNQYPATADDPLECTDDMAVVSYTLVVSFDDGAPAVVIASETDVHDDWRTTRMDHPASTQPETMGIDDYRFRTNVTNEIDADDDPRVWTTFDPDDVVVDGELWVDSSTCKTVRLSKLLYDEDDGTLEVELTDGWISPLTQAEGALVECDDEVGVESYLIQVTVNGDQLDTVTVVEDDYEDTRQVTVPYSEPRSPTNLDVLETTATTITLQWESGFVLTVDGYHYHVFLDGELEQESVDQRETTLGGLEPETSYEIGVATVDEGGTESSRETITVTTESRGPEPPAIHEDAPRDTTDDGMFNDITGSGSTTMTDVNVFFEHIDDPAVTEYPDYYDFNGDGKVSVWDLIELFESL</sequence>
<dbReference type="SUPFAM" id="SSF63446">
    <property type="entry name" value="Type I dockerin domain"/>
    <property type="match status" value="1"/>
</dbReference>
<reference evidence="3 5" key="1">
    <citation type="submission" date="2022-09" db="EMBL/GenBank/DDBJ databases">
        <title>Enrichment on poylsaccharides allowed isolation of novel metabolic and taxonomic groups of Haloarchaea.</title>
        <authorList>
            <person name="Sorokin D.Y."/>
            <person name="Elcheninov A.G."/>
            <person name="Khizhniak T.V."/>
            <person name="Kolganova T.V."/>
            <person name="Kublanov I.V."/>
        </authorList>
    </citation>
    <scope>NUCLEOTIDE SEQUENCE</scope>
    <source>
        <strain evidence="4 5">AArc-m2/3/4</strain>
        <strain evidence="3">AArc-xg1-1</strain>
    </source>
</reference>
<dbReference type="CDD" id="cd00063">
    <property type="entry name" value="FN3"/>
    <property type="match status" value="1"/>
</dbReference>
<dbReference type="PROSITE" id="PS00018">
    <property type="entry name" value="EF_HAND_1"/>
    <property type="match status" value="1"/>
</dbReference>
<feature type="region of interest" description="Disordered" evidence="1">
    <location>
        <begin position="514"/>
        <end position="537"/>
    </location>
</feature>
<dbReference type="RefSeq" id="WP_338002470.1">
    <property type="nucleotide sequence ID" value="NZ_JAOPKA010000002.1"/>
</dbReference>
<feature type="domain" description="Fibronectin type-III" evidence="2">
    <location>
        <begin position="432"/>
        <end position="518"/>
    </location>
</feature>
<dbReference type="GO" id="GO:0000272">
    <property type="term" value="P:polysaccharide catabolic process"/>
    <property type="evidence" value="ECO:0007669"/>
    <property type="project" value="InterPro"/>
</dbReference>
<organism evidence="3 6">
    <name type="scientific">Natronoglomus mannanivorans</name>
    <dbReference type="NCBI Taxonomy" id="2979990"/>
    <lineage>
        <taxon>Archaea</taxon>
        <taxon>Methanobacteriati</taxon>
        <taxon>Methanobacteriota</taxon>
        <taxon>Stenosarchaea group</taxon>
        <taxon>Halobacteria</taxon>
        <taxon>Halobacteriales</taxon>
        <taxon>Natrialbaceae</taxon>
        <taxon>Natronoglomus</taxon>
    </lineage>
</organism>
<dbReference type="Proteomes" id="UP001321018">
    <property type="component" value="Unassembled WGS sequence"/>
</dbReference>
<dbReference type="Proteomes" id="UP001320972">
    <property type="component" value="Unassembled WGS sequence"/>
</dbReference>
<comment type="caution">
    <text evidence="3">The sequence shown here is derived from an EMBL/GenBank/DDBJ whole genome shotgun (WGS) entry which is preliminary data.</text>
</comment>
<dbReference type="InterPro" id="IPR018247">
    <property type="entry name" value="EF_Hand_1_Ca_BS"/>
</dbReference>
<evidence type="ECO:0000259" key="2">
    <source>
        <dbReference type="PROSITE" id="PS50853"/>
    </source>
</evidence>
<evidence type="ECO:0000313" key="5">
    <source>
        <dbReference type="Proteomes" id="UP001320972"/>
    </source>
</evidence>